<keyword evidence="2 4" id="KW-0238">DNA-binding</keyword>
<dbReference type="InterPro" id="IPR004107">
    <property type="entry name" value="Integrase_SAM-like_N"/>
</dbReference>
<evidence type="ECO:0000256" key="1">
    <source>
        <dbReference type="ARBA" id="ARBA00022908"/>
    </source>
</evidence>
<keyword evidence="1" id="KW-0229">DNA integration</keyword>
<dbReference type="InterPro" id="IPR010998">
    <property type="entry name" value="Integrase_recombinase_N"/>
</dbReference>
<dbReference type="Pfam" id="PF02899">
    <property type="entry name" value="Phage_int_SAM_1"/>
    <property type="match status" value="1"/>
</dbReference>
<sequence>MTNEIDTFTRYLAHQGRSQNTVDSYRLDLETCTAYFQTVGINQWATVDRYAIMNLITHLQKQGRANTTINRFLSSLRQLYRFLIQEGLVKTNPLTLIHQLPVQIDQQSSQTVLKNDEVQALLQAPDTSQPLGLRDRALLEMFYATGMKVTEILQLSMDQLHLDLRVINFQGDHGRARIIPLSPTCCEWLAKYLTVSRPQLVSDHEPFVFVNAHGHHLTRQGIWKILRQQTNAANLKRDVTPQLLRHTFVADLLTNGASWQGVQSLLGHTPTNTAYAQLLTLSSQELIDLYDRYHTDI</sequence>
<dbReference type="PANTHER" id="PTHR30349">
    <property type="entry name" value="PHAGE INTEGRASE-RELATED"/>
    <property type="match status" value="1"/>
</dbReference>
<evidence type="ECO:0000259" key="6">
    <source>
        <dbReference type="PROSITE" id="PS51900"/>
    </source>
</evidence>
<dbReference type="STRING" id="1423746.FD27_GL000794"/>
<dbReference type="GO" id="GO:0006310">
    <property type="term" value="P:DNA recombination"/>
    <property type="evidence" value="ECO:0007669"/>
    <property type="project" value="UniProtKB-KW"/>
</dbReference>
<dbReference type="PANTHER" id="PTHR30349:SF81">
    <property type="entry name" value="TYROSINE RECOMBINASE XERC"/>
    <property type="match status" value="1"/>
</dbReference>
<evidence type="ECO:0000256" key="2">
    <source>
        <dbReference type="ARBA" id="ARBA00023125"/>
    </source>
</evidence>
<keyword evidence="8" id="KW-1185">Reference proteome</keyword>
<evidence type="ECO:0000256" key="4">
    <source>
        <dbReference type="PROSITE-ProRule" id="PRU01248"/>
    </source>
</evidence>
<dbReference type="InterPro" id="IPR002104">
    <property type="entry name" value="Integrase_catalytic"/>
</dbReference>
<evidence type="ECO:0000259" key="5">
    <source>
        <dbReference type="PROSITE" id="PS51898"/>
    </source>
</evidence>
<dbReference type="Proteomes" id="UP000051445">
    <property type="component" value="Unassembled WGS sequence"/>
</dbReference>
<reference evidence="7 8" key="1">
    <citation type="journal article" date="2015" name="Genome Announc.">
        <title>Expanding the biotechnology potential of lactobacilli through comparative genomics of 213 strains and associated genera.</title>
        <authorList>
            <person name="Sun Z."/>
            <person name="Harris H.M."/>
            <person name="McCann A."/>
            <person name="Guo C."/>
            <person name="Argimon S."/>
            <person name="Zhang W."/>
            <person name="Yang X."/>
            <person name="Jeffery I.B."/>
            <person name="Cooney J.C."/>
            <person name="Kagawa T.F."/>
            <person name="Liu W."/>
            <person name="Song Y."/>
            <person name="Salvetti E."/>
            <person name="Wrobel A."/>
            <person name="Rasinkangas P."/>
            <person name="Parkhill J."/>
            <person name="Rea M.C."/>
            <person name="O'Sullivan O."/>
            <person name="Ritari J."/>
            <person name="Douillard F.P."/>
            <person name="Paul Ross R."/>
            <person name="Yang R."/>
            <person name="Briner A.E."/>
            <person name="Felis G.E."/>
            <person name="de Vos W.M."/>
            <person name="Barrangou R."/>
            <person name="Klaenhammer T.R."/>
            <person name="Caufield P.W."/>
            <person name="Cui Y."/>
            <person name="Zhang H."/>
            <person name="O'Toole P.W."/>
        </authorList>
    </citation>
    <scope>NUCLEOTIDE SEQUENCE [LARGE SCALE GENOMIC DNA]</scope>
    <source>
        <strain evidence="7 8">DSM 13145</strain>
    </source>
</reference>
<evidence type="ECO:0000313" key="8">
    <source>
        <dbReference type="Proteomes" id="UP000051445"/>
    </source>
</evidence>
<comment type="caution">
    <text evidence="7">The sequence shown here is derived from an EMBL/GenBank/DDBJ whole genome shotgun (WGS) entry which is preliminary data.</text>
</comment>
<dbReference type="InterPro" id="IPR044068">
    <property type="entry name" value="CB"/>
</dbReference>
<dbReference type="Gene3D" id="1.10.443.10">
    <property type="entry name" value="Intergrase catalytic core"/>
    <property type="match status" value="1"/>
</dbReference>
<dbReference type="RefSeq" id="WP_057750512.1">
    <property type="nucleotide sequence ID" value="NZ_AZER01000016.1"/>
</dbReference>
<dbReference type="InterPro" id="IPR011010">
    <property type="entry name" value="DNA_brk_join_enz"/>
</dbReference>
<proteinExistence type="predicted"/>
<dbReference type="GO" id="GO:0003677">
    <property type="term" value="F:DNA binding"/>
    <property type="evidence" value="ECO:0007669"/>
    <property type="project" value="UniProtKB-UniRule"/>
</dbReference>
<dbReference type="PROSITE" id="PS51898">
    <property type="entry name" value="TYR_RECOMBINASE"/>
    <property type="match status" value="1"/>
</dbReference>
<dbReference type="Gene3D" id="1.10.150.130">
    <property type="match status" value="1"/>
</dbReference>
<dbReference type="Pfam" id="PF00589">
    <property type="entry name" value="Phage_integrase"/>
    <property type="match status" value="1"/>
</dbReference>
<protein>
    <submittedName>
        <fullName evidence="7">Site-specific DNA tyrosine recombinase, XerD</fullName>
    </submittedName>
</protein>
<dbReference type="OrthoDB" id="9801717at2"/>
<dbReference type="PROSITE" id="PS51900">
    <property type="entry name" value="CB"/>
    <property type="match status" value="1"/>
</dbReference>
<evidence type="ECO:0000256" key="3">
    <source>
        <dbReference type="ARBA" id="ARBA00023172"/>
    </source>
</evidence>
<name>A0A0R1P377_9LACO</name>
<feature type="domain" description="Core-binding (CB)" evidence="6">
    <location>
        <begin position="1"/>
        <end position="84"/>
    </location>
</feature>
<evidence type="ECO:0000313" key="7">
    <source>
        <dbReference type="EMBL" id="KRL27047.1"/>
    </source>
</evidence>
<feature type="domain" description="Tyr recombinase" evidence="5">
    <location>
        <begin position="108"/>
        <end position="297"/>
    </location>
</feature>
<dbReference type="GO" id="GO:0015074">
    <property type="term" value="P:DNA integration"/>
    <property type="evidence" value="ECO:0007669"/>
    <property type="project" value="UniProtKB-KW"/>
</dbReference>
<dbReference type="PATRIC" id="fig|1423746.3.peg.802"/>
<gene>
    <name evidence="7" type="ORF">FD27_GL000794</name>
</gene>
<keyword evidence="3" id="KW-0233">DNA recombination</keyword>
<dbReference type="SUPFAM" id="SSF56349">
    <property type="entry name" value="DNA breaking-rejoining enzymes"/>
    <property type="match status" value="1"/>
</dbReference>
<dbReference type="EMBL" id="AZER01000016">
    <property type="protein sequence ID" value="KRL27047.1"/>
    <property type="molecule type" value="Genomic_DNA"/>
</dbReference>
<dbReference type="InterPro" id="IPR013762">
    <property type="entry name" value="Integrase-like_cat_sf"/>
</dbReference>
<accession>A0A0R1P377</accession>
<dbReference type="AlphaFoldDB" id="A0A0R1P377"/>
<organism evidence="7 8">
    <name type="scientific">Limosilactobacillus frumenti DSM 13145</name>
    <dbReference type="NCBI Taxonomy" id="1423746"/>
    <lineage>
        <taxon>Bacteria</taxon>
        <taxon>Bacillati</taxon>
        <taxon>Bacillota</taxon>
        <taxon>Bacilli</taxon>
        <taxon>Lactobacillales</taxon>
        <taxon>Lactobacillaceae</taxon>
        <taxon>Limosilactobacillus</taxon>
    </lineage>
</organism>
<dbReference type="InterPro" id="IPR050090">
    <property type="entry name" value="Tyrosine_recombinase_XerCD"/>
</dbReference>